<dbReference type="AlphaFoldDB" id="A0A9E7IHP4"/>
<evidence type="ECO:0000256" key="2">
    <source>
        <dbReference type="SAM" id="MobiDB-lite"/>
    </source>
</evidence>
<accession>A0A9E7IHP4</accession>
<evidence type="ECO:0000313" key="4">
    <source>
        <dbReference type="EMBL" id="URE49363.1"/>
    </source>
</evidence>
<proteinExistence type="predicted"/>
<dbReference type="OrthoDB" id="784295at2759"/>
<dbReference type="PANTHER" id="PTHR46327:SF2">
    <property type="entry name" value="SEQUENCE-SPECIFIC DNA BINDING TRANSCRIPTION FACTOR"/>
    <property type="match status" value="1"/>
</dbReference>
<evidence type="ECO:0000256" key="1">
    <source>
        <dbReference type="SAM" id="Coils"/>
    </source>
</evidence>
<dbReference type="Gene3D" id="1.10.10.60">
    <property type="entry name" value="Homeodomain-like"/>
    <property type="match status" value="1"/>
</dbReference>
<reference evidence="4" key="1">
    <citation type="submission" date="2022-05" db="EMBL/GenBank/DDBJ databases">
        <title>The Musa troglodytarum L. genome provides insights into the mechanism of non-climacteric behaviour and enrichment of carotenoids.</title>
        <authorList>
            <person name="Wang J."/>
        </authorList>
    </citation>
    <scope>NUCLEOTIDE SEQUENCE</scope>
    <source>
        <tissue evidence="4">Leaf</tissue>
    </source>
</reference>
<dbReference type="InterPro" id="IPR044822">
    <property type="entry name" value="Myb_DNA-bind_4"/>
</dbReference>
<feature type="region of interest" description="Disordered" evidence="2">
    <location>
        <begin position="135"/>
        <end position="190"/>
    </location>
</feature>
<name>A0A9E7IHP4_9LILI</name>
<dbReference type="EMBL" id="CP097511">
    <property type="protein sequence ID" value="URE49363.1"/>
    <property type="molecule type" value="Genomic_DNA"/>
</dbReference>
<keyword evidence="1" id="KW-0175">Coiled coil</keyword>
<feature type="region of interest" description="Disordered" evidence="2">
    <location>
        <begin position="307"/>
        <end position="333"/>
    </location>
</feature>
<sequence length="333" mass="37934">MKWTDGMVRLLIQVVYHVGDDGGGTVAKGKKPAAASAPVSALLQKKGKWKSVSGAMMEKGFYVSPQQCEDKFNDLNKRYKRVNDLLGKGTACRVVENQALLDTMDLSPKAKEEARKLLNSKHLFFREMCAYHNAEDEGNAEEVDDDDDADSEDDDDYDDDGDEDDDDMEDQNHKRHGDHHHHQHKHEEVSMRQLQSELMAMSGGGELQQQQRQWLKRKAAELEEQRVAYQCRAFQLERQHFKWLRFSTNKEREMERMKLDNERLCLENDRMLLLLRQTELELAHGGSGGGGSSAAVPYAEQQLMLQNTNTNTNQRRPAEQPHIPNADHASATA</sequence>
<dbReference type="Proteomes" id="UP001055439">
    <property type="component" value="Chromosome 9"/>
</dbReference>
<feature type="coiled-coil region" evidence="1">
    <location>
        <begin position="205"/>
        <end position="239"/>
    </location>
</feature>
<gene>
    <name evidence="4" type="ORF">MUK42_14681</name>
</gene>
<dbReference type="PANTHER" id="PTHR46327">
    <property type="entry name" value="F16F4.11 PROTEIN-RELATED"/>
    <property type="match status" value="1"/>
</dbReference>
<feature type="domain" description="Myb/SANT-like DNA-binding" evidence="3">
    <location>
        <begin position="2"/>
        <end position="96"/>
    </location>
</feature>
<feature type="compositionally biased region" description="Acidic residues" evidence="2">
    <location>
        <begin position="136"/>
        <end position="169"/>
    </location>
</feature>
<evidence type="ECO:0000313" key="5">
    <source>
        <dbReference type="Proteomes" id="UP001055439"/>
    </source>
</evidence>
<evidence type="ECO:0000259" key="3">
    <source>
        <dbReference type="Pfam" id="PF13837"/>
    </source>
</evidence>
<keyword evidence="5" id="KW-1185">Reference proteome</keyword>
<feature type="compositionally biased region" description="Basic residues" evidence="2">
    <location>
        <begin position="173"/>
        <end position="184"/>
    </location>
</feature>
<protein>
    <recommendedName>
        <fullName evidence="3">Myb/SANT-like DNA-binding domain-containing protein</fullName>
    </recommendedName>
</protein>
<dbReference type="Pfam" id="PF13837">
    <property type="entry name" value="Myb_DNA-bind_4"/>
    <property type="match status" value="1"/>
</dbReference>
<organism evidence="4 5">
    <name type="scientific">Musa troglodytarum</name>
    <name type="common">fe'i banana</name>
    <dbReference type="NCBI Taxonomy" id="320322"/>
    <lineage>
        <taxon>Eukaryota</taxon>
        <taxon>Viridiplantae</taxon>
        <taxon>Streptophyta</taxon>
        <taxon>Embryophyta</taxon>
        <taxon>Tracheophyta</taxon>
        <taxon>Spermatophyta</taxon>
        <taxon>Magnoliopsida</taxon>
        <taxon>Liliopsida</taxon>
        <taxon>Zingiberales</taxon>
        <taxon>Musaceae</taxon>
        <taxon>Musa</taxon>
    </lineage>
</organism>